<dbReference type="EMBL" id="CP024870">
    <property type="protein sequence ID" value="ATX71391.1"/>
    <property type="molecule type" value="Genomic_DNA"/>
</dbReference>
<dbReference type="AlphaFoldDB" id="A0A1Y0L224"/>
<evidence type="ECO:0000313" key="2">
    <source>
        <dbReference type="Proteomes" id="UP000231179"/>
    </source>
</evidence>
<proteinExistence type="predicted"/>
<keyword evidence="2" id="KW-1185">Reference proteome</keyword>
<sequence length="85" mass="9712">MDFAFQTIKQILTDVLPESVNYIFQPKAEFEDYYSFILVIDNNAKSIELINKTPLIPTIQNALNLDISTIGKKVEIEVEIFDESA</sequence>
<name>A0A1Y0L224_9MOLU</name>
<reference evidence="1 2" key="1">
    <citation type="submission" date="2017-11" db="EMBL/GenBank/DDBJ databases">
        <title>Complete genome sequence of Spiroplasma clarkii CN-5 (DSM 19994).</title>
        <authorList>
            <person name="Tsai Y.-M."/>
            <person name="Chang A."/>
            <person name="Lo W.-S."/>
            <person name="Kuo C.-H."/>
        </authorList>
    </citation>
    <scope>NUCLEOTIDE SEQUENCE [LARGE SCALE GENOMIC DNA]</scope>
    <source>
        <strain evidence="1 2">CN-5</strain>
    </source>
</reference>
<dbReference type="KEGG" id="scla:SCLARK_001558"/>
<gene>
    <name evidence="1" type="ORF">SCLAR_v1c10910</name>
</gene>
<organism evidence="1 2">
    <name type="scientific">Spiroplasma clarkii</name>
    <dbReference type="NCBI Taxonomy" id="2139"/>
    <lineage>
        <taxon>Bacteria</taxon>
        <taxon>Bacillati</taxon>
        <taxon>Mycoplasmatota</taxon>
        <taxon>Mollicutes</taxon>
        <taxon>Entomoplasmatales</taxon>
        <taxon>Spiroplasmataceae</taxon>
        <taxon>Spiroplasma</taxon>
    </lineage>
</organism>
<evidence type="ECO:0000313" key="1">
    <source>
        <dbReference type="EMBL" id="ATX71391.1"/>
    </source>
</evidence>
<dbReference type="RefSeq" id="WP_100254929.1">
    <property type="nucleotide sequence ID" value="NZ_CP015819.1"/>
</dbReference>
<protein>
    <submittedName>
        <fullName evidence="1">Uncharacterized protein</fullName>
    </submittedName>
</protein>
<dbReference type="Proteomes" id="UP000231179">
    <property type="component" value="Chromosome"/>
</dbReference>
<accession>A0A1Y0L224</accession>